<dbReference type="PATRIC" id="fig|1227499.3.peg.1143"/>
<keyword evidence="6" id="KW-0963">Cytoplasm</keyword>
<evidence type="ECO:0000313" key="16">
    <source>
        <dbReference type="Proteomes" id="UP000011602"/>
    </source>
</evidence>
<evidence type="ECO:0000256" key="9">
    <source>
        <dbReference type="ARBA" id="ARBA00022759"/>
    </source>
</evidence>
<keyword evidence="11" id="KW-0464">Manganese</keyword>
<gene>
    <name evidence="15" type="primary">rnhB</name>
    <name evidence="15" type="ORF">C493_05610</name>
</gene>
<evidence type="ECO:0000256" key="2">
    <source>
        <dbReference type="ARBA" id="ARBA00001946"/>
    </source>
</evidence>
<evidence type="ECO:0000259" key="14">
    <source>
        <dbReference type="PROSITE" id="PS51975"/>
    </source>
</evidence>
<feature type="binding site" evidence="12">
    <location>
        <position position="113"/>
    </location>
    <ligand>
        <name>a divalent metal cation</name>
        <dbReference type="ChEBI" id="CHEBI:60240"/>
    </ligand>
</feature>
<organism evidence="15 16">
    <name type="scientific">Natronolimnohabitans innermongolicus JCM 12255</name>
    <dbReference type="NCBI Taxonomy" id="1227499"/>
    <lineage>
        <taxon>Archaea</taxon>
        <taxon>Methanobacteriati</taxon>
        <taxon>Methanobacteriota</taxon>
        <taxon>Stenosarchaea group</taxon>
        <taxon>Halobacteria</taxon>
        <taxon>Halobacteriales</taxon>
        <taxon>Natrialbaceae</taxon>
        <taxon>Natronolimnohabitans</taxon>
    </lineage>
</organism>
<feature type="binding site" evidence="12">
    <location>
        <position position="7"/>
    </location>
    <ligand>
        <name>a divalent metal cation</name>
        <dbReference type="ChEBI" id="CHEBI:60240"/>
    </ligand>
</feature>
<dbReference type="GO" id="GO:0003723">
    <property type="term" value="F:RNA binding"/>
    <property type="evidence" value="ECO:0007669"/>
    <property type="project" value="UniProtKB-UniRule"/>
</dbReference>
<evidence type="ECO:0000256" key="4">
    <source>
        <dbReference type="ARBA" id="ARBA00004496"/>
    </source>
</evidence>
<evidence type="ECO:0000256" key="12">
    <source>
        <dbReference type="PROSITE-ProRule" id="PRU01319"/>
    </source>
</evidence>
<dbReference type="GO" id="GO:0046872">
    <property type="term" value="F:metal ion binding"/>
    <property type="evidence" value="ECO:0007669"/>
    <property type="project" value="UniProtKB-KW"/>
</dbReference>
<dbReference type="InterPro" id="IPR001352">
    <property type="entry name" value="RNase_HII/HIII"/>
</dbReference>
<keyword evidence="9 12" id="KW-0255">Endonuclease</keyword>
<dbReference type="AlphaFoldDB" id="L9XBV1"/>
<keyword evidence="7 12" id="KW-0540">Nuclease</keyword>
<dbReference type="SUPFAM" id="SSF53098">
    <property type="entry name" value="Ribonuclease H-like"/>
    <property type="match status" value="1"/>
</dbReference>
<dbReference type="Gene3D" id="1.10.10.460">
    <property type="entry name" value="Ribonuclease hii. Domain 2"/>
    <property type="match status" value="1"/>
</dbReference>
<keyword evidence="8 12" id="KW-0479">Metal-binding</keyword>
<dbReference type="InterPro" id="IPR024567">
    <property type="entry name" value="RNase_HII/HIII_dom"/>
</dbReference>
<dbReference type="GO" id="GO:0043137">
    <property type="term" value="P:DNA replication, removal of RNA primer"/>
    <property type="evidence" value="ECO:0007669"/>
    <property type="project" value="TreeGrafter"/>
</dbReference>
<dbReference type="Proteomes" id="UP000011602">
    <property type="component" value="Unassembled WGS sequence"/>
</dbReference>
<dbReference type="InterPro" id="IPR023160">
    <property type="entry name" value="RNase_HII_hlx-loop-hlx_cap_dom"/>
</dbReference>
<dbReference type="GO" id="GO:0006298">
    <property type="term" value="P:mismatch repair"/>
    <property type="evidence" value="ECO:0007669"/>
    <property type="project" value="TreeGrafter"/>
</dbReference>
<dbReference type="Pfam" id="PF01351">
    <property type="entry name" value="RNase_HII"/>
    <property type="match status" value="1"/>
</dbReference>
<dbReference type="GO" id="GO:0005737">
    <property type="term" value="C:cytoplasm"/>
    <property type="evidence" value="ECO:0007669"/>
    <property type="project" value="UniProtKB-SubCell"/>
</dbReference>
<dbReference type="Gene3D" id="3.30.420.10">
    <property type="entry name" value="Ribonuclease H-like superfamily/Ribonuclease H"/>
    <property type="match status" value="1"/>
</dbReference>
<evidence type="ECO:0000313" key="15">
    <source>
        <dbReference type="EMBL" id="ELY59102.1"/>
    </source>
</evidence>
<evidence type="ECO:0000256" key="1">
    <source>
        <dbReference type="ARBA" id="ARBA00000077"/>
    </source>
</evidence>
<proteinExistence type="inferred from homology"/>
<evidence type="ECO:0000256" key="7">
    <source>
        <dbReference type="ARBA" id="ARBA00022722"/>
    </source>
</evidence>
<keyword evidence="10 12" id="KW-0378">Hydrolase</keyword>
<dbReference type="PROSITE" id="PS51975">
    <property type="entry name" value="RNASE_H_2"/>
    <property type="match status" value="1"/>
</dbReference>
<dbReference type="EMBL" id="AOHZ01000030">
    <property type="protein sequence ID" value="ELY59102.1"/>
    <property type="molecule type" value="Genomic_DNA"/>
</dbReference>
<dbReference type="eggNOG" id="arCOG04121">
    <property type="taxonomic scope" value="Archaea"/>
</dbReference>
<comment type="cofactor">
    <cofactor evidence="12">
        <name>Mn(2+)</name>
        <dbReference type="ChEBI" id="CHEBI:29035"/>
    </cofactor>
    <cofactor evidence="12">
        <name>Mg(2+)</name>
        <dbReference type="ChEBI" id="CHEBI:18420"/>
    </cofactor>
    <text evidence="12">Manganese or magnesium. Binds 1 divalent metal ion per monomer in the absence of substrate. May bind a second metal ion after substrate binding.</text>
</comment>
<evidence type="ECO:0000256" key="5">
    <source>
        <dbReference type="ARBA" id="ARBA00007383"/>
    </source>
</evidence>
<dbReference type="InterPro" id="IPR012337">
    <property type="entry name" value="RNaseH-like_sf"/>
</dbReference>
<comment type="catalytic activity">
    <reaction evidence="1 12 13">
        <text>Endonucleolytic cleavage to 5'-phosphomonoester.</text>
        <dbReference type="EC" id="3.1.26.4"/>
    </reaction>
</comment>
<dbReference type="RefSeq" id="WP_007258425.1">
    <property type="nucleotide sequence ID" value="NZ_AOHZ01000030.1"/>
</dbReference>
<evidence type="ECO:0000256" key="3">
    <source>
        <dbReference type="ARBA" id="ARBA00004065"/>
    </source>
</evidence>
<feature type="binding site" evidence="12">
    <location>
        <position position="6"/>
    </location>
    <ligand>
        <name>a divalent metal cation</name>
        <dbReference type="ChEBI" id="CHEBI:60240"/>
    </ligand>
</feature>
<sequence>MPFGVDEAGKGPALGSMFAAAVYCPDPDNLPAGIADSKRLAPERREELAAAIRDDDRLRVGVAEVPTRRIDDPETDMNSLAVAAHAEAIDAALAGLEGESNDDLENPVSGLCDACDTDAERFARRVHDACSIGAASTPDATADSLEIDLDLEARHGADDESPIVGAASIVAKVERDAHVESLSAAYDAYETVGSGYPSDPNTQAFLEAYVDDHGELPVCARESWSTCEKLLAEAEQTGLGEF</sequence>
<evidence type="ECO:0000256" key="13">
    <source>
        <dbReference type="RuleBase" id="RU003515"/>
    </source>
</evidence>
<dbReference type="OrthoDB" id="33866at2157"/>
<reference evidence="15 16" key="1">
    <citation type="journal article" date="2014" name="PLoS Genet.">
        <title>Phylogenetically driven sequencing of extremely halophilic archaea reveals strategies for static and dynamic osmo-response.</title>
        <authorList>
            <person name="Becker E.A."/>
            <person name="Seitzer P.M."/>
            <person name="Tritt A."/>
            <person name="Larsen D."/>
            <person name="Krusor M."/>
            <person name="Yao A.I."/>
            <person name="Wu D."/>
            <person name="Madern D."/>
            <person name="Eisen J.A."/>
            <person name="Darling A.E."/>
            <person name="Facciotti M.T."/>
        </authorList>
    </citation>
    <scope>NUCLEOTIDE SEQUENCE [LARGE SCALE GENOMIC DNA]</scope>
    <source>
        <strain evidence="15 16">JCM 12255</strain>
    </source>
</reference>
<comment type="caution">
    <text evidence="15">The sequence shown here is derived from an EMBL/GenBank/DDBJ whole genome shotgun (WGS) entry which is preliminary data.</text>
</comment>
<evidence type="ECO:0000256" key="8">
    <source>
        <dbReference type="ARBA" id="ARBA00022723"/>
    </source>
</evidence>
<evidence type="ECO:0000256" key="11">
    <source>
        <dbReference type="ARBA" id="ARBA00023211"/>
    </source>
</evidence>
<dbReference type="GO" id="GO:0004523">
    <property type="term" value="F:RNA-DNA hybrid ribonuclease activity"/>
    <property type="evidence" value="ECO:0007669"/>
    <property type="project" value="UniProtKB-UniRule"/>
</dbReference>
<dbReference type="STRING" id="1227499.C493_05610"/>
<dbReference type="InterPro" id="IPR036397">
    <property type="entry name" value="RNaseH_sf"/>
</dbReference>
<dbReference type="PANTHER" id="PTHR10954:SF23">
    <property type="entry name" value="RIBONUCLEASE"/>
    <property type="match status" value="1"/>
</dbReference>
<dbReference type="EC" id="3.1.26.4" evidence="13"/>
<comment type="function">
    <text evidence="3 13">Endonuclease that specifically degrades the RNA of RNA-DNA hybrids.</text>
</comment>
<dbReference type="PANTHER" id="PTHR10954">
    <property type="entry name" value="RIBONUCLEASE H2 SUBUNIT A"/>
    <property type="match status" value="1"/>
</dbReference>
<evidence type="ECO:0000256" key="10">
    <source>
        <dbReference type="ARBA" id="ARBA00022801"/>
    </source>
</evidence>
<keyword evidence="16" id="KW-1185">Reference proteome</keyword>
<dbReference type="FunFam" id="1.10.10.460:FF:000001">
    <property type="entry name" value="Ribonuclease"/>
    <property type="match status" value="1"/>
</dbReference>
<feature type="domain" description="RNase H type-2" evidence="14">
    <location>
        <begin position="1"/>
        <end position="236"/>
    </location>
</feature>
<dbReference type="GO" id="GO:0032299">
    <property type="term" value="C:ribonuclease H2 complex"/>
    <property type="evidence" value="ECO:0007669"/>
    <property type="project" value="TreeGrafter"/>
</dbReference>
<dbReference type="CDD" id="cd07180">
    <property type="entry name" value="RNase_HII_archaea_like"/>
    <property type="match status" value="1"/>
</dbReference>
<comment type="subcellular location">
    <subcellularLocation>
        <location evidence="4">Cytoplasm</location>
    </subcellularLocation>
</comment>
<dbReference type="InterPro" id="IPR004649">
    <property type="entry name" value="RNase_H2_suA"/>
</dbReference>
<comment type="similarity">
    <text evidence="5 13">Belongs to the RNase HII family.</text>
</comment>
<evidence type="ECO:0000256" key="6">
    <source>
        <dbReference type="ARBA" id="ARBA00022490"/>
    </source>
</evidence>
<accession>L9XBV1</accession>
<dbReference type="NCBIfam" id="TIGR00729">
    <property type="entry name" value="ribonuclease HII"/>
    <property type="match status" value="1"/>
</dbReference>
<comment type="cofactor">
    <cofactor evidence="2">
        <name>Mg(2+)</name>
        <dbReference type="ChEBI" id="CHEBI:18420"/>
    </cofactor>
</comment>
<name>L9XBV1_9EURY</name>
<protein>
    <recommendedName>
        <fullName evidence="13">Ribonuclease</fullName>
        <ecNumber evidence="13">3.1.26.4</ecNumber>
    </recommendedName>
</protein>